<name>A0A511YIA9_9FLAO</name>
<dbReference type="AlphaFoldDB" id="A0A511YIA9"/>
<reference evidence="2 3" key="1">
    <citation type="submission" date="2019-07" db="EMBL/GenBank/DDBJ databases">
        <title>Whole genome shotgun sequence of Chryseobacterium hagamense NBRC 105253.</title>
        <authorList>
            <person name="Hosoyama A."/>
            <person name="Uohara A."/>
            <person name="Ohji S."/>
            <person name="Ichikawa N."/>
        </authorList>
    </citation>
    <scope>NUCLEOTIDE SEQUENCE [LARGE SCALE GENOMIC DNA]</scope>
    <source>
        <strain evidence="2 3">NBRC 105253</strain>
    </source>
</reference>
<dbReference type="GO" id="GO:0016757">
    <property type="term" value="F:glycosyltransferase activity"/>
    <property type="evidence" value="ECO:0007669"/>
    <property type="project" value="InterPro"/>
</dbReference>
<organism evidence="2 3">
    <name type="scientific">Chryseobacterium hagamense</name>
    <dbReference type="NCBI Taxonomy" id="395935"/>
    <lineage>
        <taxon>Bacteria</taxon>
        <taxon>Pseudomonadati</taxon>
        <taxon>Bacteroidota</taxon>
        <taxon>Flavobacteriia</taxon>
        <taxon>Flavobacteriales</taxon>
        <taxon>Weeksellaceae</taxon>
        <taxon>Chryseobacterium group</taxon>
        <taxon>Chryseobacterium</taxon>
    </lineage>
</organism>
<evidence type="ECO:0000259" key="1">
    <source>
        <dbReference type="Pfam" id="PF00534"/>
    </source>
</evidence>
<evidence type="ECO:0000313" key="3">
    <source>
        <dbReference type="Proteomes" id="UP000321863"/>
    </source>
</evidence>
<dbReference type="Gene3D" id="3.40.50.2000">
    <property type="entry name" value="Glycogen Phosphorylase B"/>
    <property type="match status" value="2"/>
</dbReference>
<sequence length="377" mass="44280">MKKKILFIYYQNIKPNGVSKVLSNLVSELSEQEYEIEILFLMAPHKDFYPVRPDIKKHYIDSFGHPYSRMATNLYKNFKSVPKIYSLYSYLYDYGSYKTLKKWISENHHPYDTIVSCWYKLSSMLSTDPEVSRKTIAWEHMGYTSGGFFWNKTMRPYYKNLKHIVSTNIPGEQHYLKFNKNSHTIYNLMDDALENNMFIRPEDKKNIISVVARLDPEKNISGFIDIIAHTHLPPGWKVVIIGSGREEQKIRKEVADRNLEDIIQLLGSRNMDEVYRLLRISRINCLTSTEEALPTILIQAMFFSNALIAYDCQYGPSDIINKNNGFLVPLHNRKAFIEKLGHLTANEEALNRLMKSSFDETHKWKKEKIIQQWKKIL</sequence>
<keyword evidence="3" id="KW-1185">Reference proteome</keyword>
<proteinExistence type="predicted"/>
<dbReference type="OrthoDB" id="9811239at2"/>
<gene>
    <name evidence="2" type="ORF">CHA01nite_06780</name>
</gene>
<comment type="caution">
    <text evidence="2">The sequence shown here is derived from an EMBL/GenBank/DDBJ whole genome shotgun (WGS) entry which is preliminary data.</text>
</comment>
<protein>
    <recommendedName>
        <fullName evidence="1">Glycosyl transferase family 1 domain-containing protein</fullName>
    </recommendedName>
</protein>
<dbReference type="Pfam" id="PF00534">
    <property type="entry name" value="Glycos_transf_1"/>
    <property type="match status" value="1"/>
</dbReference>
<dbReference type="PANTHER" id="PTHR12526:SF630">
    <property type="entry name" value="GLYCOSYLTRANSFERASE"/>
    <property type="match status" value="1"/>
</dbReference>
<dbReference type="RefSeq" id="WP_146939826.1">
    <property type="nucleotide sequence ID" value="NZ_BJYJ01000002.1"/>
</dbReference>
<accession>A0A511YIA9</accession>
<dbReference type="SUPFAM" id="SSF53756">
    <property type="entry name" value="UDP-Glycosyltransferase/glycogen phosphorylase"/>
    <property type="match status" value="1"/>
</dbReference>
<dbReference type="InterPro" id="IPR001296">
    <property type="entry name" value="Glyco_trans_1"/>
</dbReference>
<feature type="domain" description="Glycosyl transferase family 1" evidence="1">
    <location>
        <begin position="201"/>
        <end position="355"/>
    </location>
</feature>
<evidence type="ECO:0000313" key="2">
    <source>
        <dbReference type="EMBL" id="GEN74938.1"/>
    </source>
</evidence>
<dbReference type="Proteomes" id="UP000321863">
    <property type="component" value="Unassembled WGS sequence"/>
</dbReference>
<dbReference type="PANTHER" id="PTHR12526">
    <property type="entry name" value="GLYCOSYLTRANSFERASE"/>
    <property type="match status" value="1"/>
</dbReference>
<dbReference type="EMBL" id="BJYJ01000002">
    <property type="protein sequence ID" value="GEN74938.1"/>
    <property type="molecule type" value="Genomic_DNA"/>
</dbReference>